<proteinExistence type="inferred from homology"/>
<dbReference type="Proteomes" id="UP000001572">
    <property type="component" value="Chromosome"/>
</dbReference>
<evidence type="ECO:0000256" key="1">
    <source>
        <dbReference type="ARBA" id="ARBA00004651"/>
    </source>
</evidence>
<feature type="transmembrane region" description="Helical" evidence="13">
    <location>
        <begin position="173"/>
        <end position="192"/>
    </location>
</feature>
<evidence type="ECO:0000256" key="2">
    <source>
        <dbReference type="ARBA" id="ARBA00022448"/>
    </source>
</evidence>
<organism evidence="15 16">
    <name type="scientific">Alkaliphilus metalliredigens (strain QYMF)</name>
    <dbReference type="NCBI Taxonomy" id="293826"/>
    <lineage>
        <taxon>Bacteria</taxon>
        <taxon>Bacillati</taxon>
        <taxon>Bacillota</taxon>
        <taxon>Clostridia</taxon>
        <taxon>Peptostreptococcales</taxon>
        <taxon>Natronincolaceae</taxon>
        <taxon>Alkaliphilus</taxon>
    </lineage>
</organism>
<dbReference type="PANTHER" id="PTHR43163">
    <property type="entry name" value="DIPEPTIDE TRANSPORT SYSTEM PERMEASE PROTEIN DPPB-RELATED"/>
    <property type="match status" value="1"/>
</dbReference>
<dbReference type="Pfam" id="PF00528">
    <property type="entry name" value="BPD_transp_1"/>
    <property type="match status" value="1"/>
</dbReference>
<dbReference type="PROSITE" id="PS50928">
    <property type="entry name" value="ABC_TM1"/>
    <property type="match status" value="1"/>
</dbReference>
<evidence type="ECO:0000313" key="15">
    <source>
        <dbReference type="EMBL" id="ABR48207.1"/>
    </source>
</evidence>
<keyword evidence="3" id="KW-1003">Cell membrane</keyword>
<feature type="transmembrane region" description="Helical" evidence="13">
    <location>
        <begin position="102"/>
        <end position="125"/>
    </location>
</feature>
<evidence type="ECO:0000256" key="4">
    <source>
        <dbReference type="ARBA" id="ARBA00022596"/>
    </source>
</evidence>
<dbReference type="PANTHER" id="PTHR43163:SF6">
    <property type="entry name" value="DIPEPTIDE TRANSPORT SYSTEM PERMEASE PROTEIN DPPB-RELATED"/>
    <property type="match status" value="1"/>
</dbReference>
<evidence type="ECO:0000259" key="14">
    <source>
        <dbReference type="PROSITE" id="PS50928"/>
    </source>
</evidence>
<keyword evidence="7" id="KW-0406">Ion transport</keyword>
<dbReference type="RefSeq" id="WP_012063187.1">
    <property type="nucleotide sequence ID" value="NC_009633.1"/>
</dbReference>
<gene>
    <name evidence="15" type="ordered locus">Amet_2046</name>
</gene>
<keyword evidence="6 13" id="KW-1133">Transmembrane helix</keyword>
<dbReference type="InterPro" id="IPR045621">
    <property type="entry name" value="BPD_transp_1_N"/>
</dbReference>
<keyword evidence="2 13" id="KW-0813">Transport</keyword>
<keyword evidence="9 13" id="KW-0472">Membrane</keyword>
<evidence type="ECO:0000256" key="5">
    <source>
        <dbReference type="ARBA" id="ARBA00022692"/>
    </source>
</evidence>
<keyword evidence="16" id="KW-1185">Reference proteome</keyword>
<dbReference type="KEGG" id="amt:Amet_2046"/>
<sequence length="308" mass="34650">MTKYIINRLLQLIPILLGLSILTFSLLSIAPGDPVQQRLTSNGVVVSQELLDQQRSEMGLDRPLWEQYRNWLLKLLRGDMGVSYKDDIAVTKKLGDAFKYTLVLSSVSIGVSIIIAFPIGIYTAIRQDSIMDYIIRFFSFVGNSVPNFLVCILLMYFFCIRNKWFPIIAQNNIQGLFLPTLSLAIPICSRLIRQVRAEMLDQLKKGYICAARIRGVKERYILFFNALRNALPGIITVIGLAIGALLGGSVVIENIFRWPGIGKLVMDAIINRDYPVIQGSVLLTAVIYVVTNLVIDISYKYLDPRIEG</sequence>
<reference evidence="16" key="1">
    <citation type="journal article" date="2016" name="Genome Announc.">
        <title>Complete genome sequence of Alkaliphilus metalliredigens strain QYMF, an alkaliphilic and metal-reducing bacterium isolated from borax-contaminated leachate ponds.</title>
        <authorList>
            <person name="Hwang C."/>
            <person name="Copeland A."/>
            <person name="Lucas S."/>
            <person name="Lapidus A."/>
            <person name="Barry K."/>
            <person name="Detter J.C."/>
            <person name="Glavina Del Rio T."/>
            <person name="Hammon N."/>
            <person name="Israni S."/>
            <person name="Dalin E."/>
            <person name="Tice H."/>
            <person name="Pitluck S."/>
            <person name="Chertkov O."/>
            <person name="Brettin T."/>
            <person name="Bruce D."/>
            <person name="Han C."/>
            <person name="Schmutz J."/>
            <person name="Larimer F."/>
            <person name="Land M.L."/>
            <person name="Hauser L."/>
            <person name="Kyrpides N."/>
            <person name="Mikhailova N."/>
            <person name="Ye Q."/>
            <person name="Zhou J."/>
            <person name="Richardson P."/>
            <person name="Fields M.W."/>
        </authorList>
    </citation>
    <scope>NUCLEOTIDE SEQUENCE [LARGE SCALE GENOMIC DNA]</scope>
    <source>
        <strain evidence="16">QYMF</strain>
    </source>
</reference>
<feature type="transmembrane region" description="Helical" evidence="13">
    <location>
        <begin position="276"/>
        <end position="295"/>
    </location>
</feature>
<comment type="subcellular location">
    <subcellularLocation>
        <location evidence="1 13">Cell membrane</location>
        <topology evidence="1 13">Multi-pass membrane protein</topology>
    </subcellularLocation>
</comment>
<dbReference type="CDD" id="cd06261">
    <property type="entry name" value="TM_PBP2"/>
    <property type="match status" value="1"/>
</dbReference>
<feature type="transmembrane region" description="Helical" evidence="13">
    <location>
        <begin position="230"/>
        <end position="256"/>
    </location>
</feature>
<feature type="transmembrane region" description="Helical" evidence="13">
    <location>
        <begin position="12"/>
        <end position="30"/>
    </location>
</feature>
<evidence type="ECO:0000256" key="9">
    <source>
        <dbReference type="ARBA" id="ARBA00023136"/>
    </source>
</evidence>
<dbReference type="eggNOG" id="COG0601">
    <property type="taxonomic scope" value="Bacteria"/>
</dbReference>
<comment type="similarity">
    <text evidence="10">Belongs to the binding-protein-dependent transport system permease family. OppBC subfamily.</text>
</comment>
<dbReference type="InterPro" id="IPR050045">
    <property type="entry name" value="Opp2B"/>
</dbReference>
<accession>A6TPT9</accession>
<evidence type="ECO:0000256" key="3">
    <source>
        <dbReference type="ARBA" id="ARBA00022475"/>
    </source>
</evidence>
<evidence type="ECO:0000256" key="12">
    <source>
        <dbReference type="ARBA" id="ARBA00044774"/>
    </source>
</evidence>
<dbReference type="GO" id="GO:0005886">
    <property type="term" value="C:plasma membrane"/>
    <property type="evidence" value="ECO:0007669"/>
    <property type="project" value="UniProtKB-SubCell"/>
</dbReference>
<keyword evidence="8" id="KW-0921">Nickel transport</keyword>
<dbReference type="OrthoDB" id="9773221at2"/>
<evidence type="ECO:0000256" key="13">
    <source>
        <dbReference type="RuleBase" id="RU363032"/>
    </source>
</evidence>
<dbReference type="SUPFAM" id="SSF161098">
    <property type="entry name" value="MetI-like"/>
    <property type="match status" value="1"/>
</dbReference>
<dbReference type="InterPro" id="IPR035906">
    <property type="entry name" value="MetI-like_sf"/>
</dbReference>
<evidence type="ECO:0000256" key="6">
    <source>
        <dbReference type="ARBA" id="ARBA00022989"/>
    </source>
</evidence>
<dbReference type="NCBIfam" id="NF045470">
    <property type="entry name" value="Opp2B"/>
    <property type="match status" value="1"/>
</dbReference>
<dbReference type="EMBL" id="CP000724">
    <property type="protein sequence ID" value="ABR48207.1"/>
    <property type="molecule type" value="Genomic_DNA"/>
</dbReference>
<dbReference type="GO" id="GO:0015099">
    <property type="term" value="F:nickel cation transmembrane transporter activity"/>
    <property type="evidence" value="ECO:0007669"/>
    <property type="project" value="InterPro"/>
</dbReference>
<dbReference type="InterPro" id="IPR000515">
    <property type="entry name" value="MetI-like"/>
</dbReference>
<dbReference type="Pfam" id="PF19300">
    <property type="entry name" value="BPD_transp_1_N"/>
    <property type="match status" value="1"/>
</dbReference>
<keyword evidence="4" id="KW-0533">Nickel</keyword>
<evidence type="ECO:0000256" key="8">
    <source>
        <dbReference type="ARBA" id="ARBA00023112"/>
    </source>
</evidence>
<dbReference type="Gene3D" id="1.10.3720.10">
    <property type="entry name" value="MetI-like"/>
    <property type="match status" value="1"/>
</dbReference>
<dbReference type="HOGENOM" id="CLU_036879_0_2_9"/>
<protein>
    <recommendedName>
        <fullName evidence="12">Nickel import system permease protein NikB</fullName>
    </recommendedName>
</protein>
<evidence type="ECO:0000313" key="16">
    <source>
        <dbReference type="Proteomes" id="UP000001572"/>
    </source>
</evidence>
<dbReference type="AlphaFoldDB" id="A6TPT9"/>
<dbReference type="STRING" id="293826.Amet_2046"/>
<comment type="subunit">
    <text evidence="11">The complex is composed of two ATP-binding proteins (NikD and NikE), two transmembrane proteins (NikB and NikC) and a solute-binding protein (NikA).</text>
</comment>
<evidence type="ECO:0000256" key="11">
    <source>
        <dbReference type="ARBA" id="ARBA00038669"/>
    </source>
</evidence>
<feature type="transmembrane region" description="Helical" evidence="13">
    <location>
        <begin position="137"/>
        <end position="158"/>
    </location>
</feature>
<name>A6TPT9_ALKMQ</name>
<feature type="domain" description="ABC transmembrane type-1" evidence="14">
    <location>
        <begin position="98"/>
        <end position="299"/>
    </location>
</feature>
<evidence type="ECO:0000256" key="7">
    <source>
        <dbReference type="ARBA" id="ARBA00023065"/>
    </source>
</evidence>
<keyword evidence="5 13" id="KW-0812">Transmembrane</keyword>
<evidence type="ECO:0000256" key="10">
    <source>
        <dbReference type="ARBA" id="ARBA00024202"/>
    </source>
</evidence>